<keyword evidence="1" id="KW-1133">Transmembrane helix</keyword>
<dbReference type="Pfam" id="PF01970">
    <property type="entry name" value="TctA"/>
    <property type="match status" value="1"/>
</dbReference>
<feature type="transmembrane region" description="Helical" evidence="1">
    <location>
        <begin position="108"/>
        <end position="129"/>
    </location>
</feature>
<keyword evidence="4" id="KW-1185">Reference proteome</keyword>
<protein>
    <submittedName>
        <fullName evidence="3">Putative tricarboxylic transport membrane protein</fullName>
    </submittedName>
</protein>
<feature type="transmembrane region" description="Helical" evidence="1">
    <location>
        <begin position="321"/>
        <end position="340"/>
    </location>
</feature>
<feature type="transmembrane region" description="Helical" evidence="1">
    <location>
        <begin position="12"/>
        <end position="37"/>
    </location>
</feature>
<dbReference type="RefSeq" id="WP_242870935.1">
    <property type="nucleotide sequence ID" value="NZ_FMWL01000023.1"/>
</dbReference>
<feature type="transmembrane region" description="Helical" evidence="1">
    <location>
        <begin position="57"/>
        <end position="81"/>
    </location>
</feature>
<dbReference type="EMBL" id="FMWL01000023">
    <property type="protein sequence ID" value="SCZ81798.1"/>
    <property type="molecule type" value="Genomic_DNA"/>
</dbReference>
<dbReference type="PANTHER" id="PTHR35342:SF5">
    <property type="entry name" value="TRICARBOXYLIC TRANSPORT PROTEIN"/>
    <property type="match status" value="1"/>
</dbReference>
<keyword evidence="1" id="KW-0472">Membrane</keyword>
<keyword evidence="1" id="KW-0812">Transmembrane</keyword>
<organism evidence="3 4">
    <name type="scientific">Acidaminobacter hydrogenoformans DSM 2784</name>
    <dbReference type="NCBI Taxonomy" id="1120920"/>
    <lineage>
        <taxon>Bacteria</taxon>
        <taxon>Bacillati</taxon>
        <taxon>Bacillota</taxon>
        <taxon>Clostridia</taxon>
        <taxon>Peptostreptococcales</taxon>
        <taxon>Acidaminobacteraceae</taxon>
        <taxon>Acidaminobacter</taxon>
    </lineage>
</organism>
<proteinExistence type="predicted"/>
<gene>
    <name evidence="3" type="ORF">SAMN03080599_03042</name>
</gene>
<feature type="transmembrane region" description="Helical" evidence="1">
    <location>
        <begin position="389"/>
        <end position="409"/>
    </location>
</feature>
<reference evidence="3 4" key="1">
    <citation type="submission" date="2016-10" db="EMBL/GenBank/DDBJ databases">
        <authorList>
            <person name="de Groot N.N."/>
        </authorList>
    </citation>
    <scope>NUCLEOTIDE SEQUENCE [LARGE SCALE GENOMIC DNA]</scope>
    <source>
        <strain evidence="3 4">DSM 2784</strain>
    </source>
</reference>
<dbReference type="Proteomes" id="UP000199208">
    <property type="component" value="Unassembled WGS sequence"/>
</dbReference>
<feature type="transmembrane region" description="Helical" evidence="1">
    <location>
        <begin position="141"/>
        <end position="160"/>
    </location>
</feature>
<feature type="transmembrane region" description="Helical" evidence="1">
    <location>
        <begin position="416"/>
        <end position="444"/>
    </location>
</feature>
<feature type="transmembrane region" description="Helical" evidence="1">
    <location>
        <begin position="260"/>
        <end position="284"/>
    </location>
</feature>
<feature type="domain" description="DUF112" evidence="2">
    <location>
        <begin position="20"/>
        <end position="441"/>
    </location>
</feature>
<sequence length="502" mass="52496">MSMDILMMGVEVVFNPLTFLLIVFGTTLGVIFGAMPGVSSTMAVVLAMTFTYTMDPVTSIAFLVAVYCAAITGGGITAILFKIPGTPSSATTTFDGYPMLQQGLATKALSISLITSAIGGIVAALAMFLLSPQLSNAALKFGSSEMFAISFMGLSILTALDEGNVIKTIISGLMGLWLATVGMDPIMGLARFTWGNSTLLSGVEMIPVMIGMFAVTQVLKETLKRTKIEDVAGGHKDGVKDGIISMVELWKMKLTIVRSAILGTAVGILPGAGATIASFLSYAVEVKTSKNPETYGKGNPRGVAASETANNAATGGSMVPLLSLGIPGGNAAAVMMSALIMKGVQMGPMLLKTQPQYLSSVFVSMMVTNVIMVVISLGIAKIFSKILSIPYSILGPIIILFSVVGSYALQNNTGSVLLMVVAGIFGYFYSKFGYNTAALILGLVLGGMVESNFRRAVMLTEGDILAVFAKPITATILIISAIALFWPLIKTILNKMNPKTAA</sequence>
<evidence type="ECO:0000313" key="4">
    <source>
        <dbReference type="Proteomes" id="UP000199208"/>
    </source>
</evidence>
<feature type="transmembrane region" description="Helical" evidence="1">
    <location>
        <begin position="199"/>
        <end position="219"/>
    </location>
</feature>
<dbReference type="AlphaFoldDB" id="A0A1G5S6F8"/>
<evidence type="ECO:0000259" key="2">
    <source>
        <dbReference type="Pfam" id="PF01970"/>
    </source>
</evidence>
<evidence type="ECO:0000313" key="3">
    <source>
        <dbReference type="EMBL" id="SCZ81798.1"/>
    </source>
</evidence>
<feature type="transmembrane region" description="Helical" evidence="1">
    <location>
        <begin position="361"/>
        <end position="383"/>
    </location>
</feature>
<name>A0A1G5S6F8_9FIRM</name>
<dbReference type="InterPro" id="IPR002823">
    <property type="entry name" value="DUF112_TM"/>
</dbReference>
<evidence type="ECO:0000256" key="1">
    <source>
        <dbReference type="SAM" id="Phobius"/>
    </source>
</evidence>
<dbReference type="PANTHER" id="PTHR35342">
    <property type="entry name" value="TRICARBOXYLIC TRANSPORT PROTEIN"/>
    <property type="match status" value="1"/>
</dbReference>
<dbReference type="STRING" id="1120920.SAMN03080599_03042"/>
<feature type="transmembrane region" description="Helical" evidence="1">
    <location>
        <begin position="464"/>
        <end position="489"/>
    </location>
</feature>
<feature type="transmembrane region" description="Helical" evidence="1">
    <location>
        <begin position="172"/>
        <end position="193"/>
    </location>
</feature>
<accession>A0A1G5S6F8</accession>